<protein>
    <submittedName>
        <fullName evidence="1">Uncharacterized protein</fullName>
    </submittedName>
</protein>
<reference evidence="1 2" key="1">
    <citation type="submission" date="2015-05" db="EMBL/GenBank/DDBJ databases">
        <title>Evolution of Trichinella species and genotypes.</title>
        <authorList>
            <person name="Korhonen P.K."/>
            <person name="Edoardo P."/>
            <person name="Giuseppe L.R."/>
            <person name="Gasser R.B."/>
        </authorList>
    </citation>
    <scope>NUCLEOTIDE SEQUENCE [LARGE SCALE GENOMIC DNA]</scope>
    <source>
        <strain evidence="1">ISS10</strain>
    </source>
</reference>
<dbReference type="AlphaFoldDB" id="A0A0V1KIJ6"/>
<keyword evidence="2" id="KW-1185">Reference proteome</keyword>
<dbReference type="EMBL" id="JYDW01001434">
    <property type="protein sequence ID" value="KRZ47082.1"/>
    <property type="molecule type" value="Genomic_DNA"/>
</dbReference>
<name>A0A0V1KIJ6_9BILA</name>
<organism evidence="1 2">
    <name type="scientific">Trichinella nativa</name>
    <dbReference type="NCBI Taxonomy" id="6335"/>
    <lineage>
        <taxon>Eukaryota</taxon>
        <taxon>Metazoa</taxon>
        <taxon>Ecdysozoa</taxon>
        <taxon>Nematoda</taxon>
        <taxon>Enoplea</taxon>
        <taxon>Dorylaimia</taxon>
        <taxon>Trichinellida</taxon>
        <taxon>Trichinellidae</taxon>
        <taxon>Trichinella</taxon>
    </lineage>
</organism>
<evidence type="ECO:0000313" key="1">
    <source>
        <dbReference type="EMBL" id="KRZ47082.1"/>
    </source>
</evidence>
<evidence type="ECO:0000313" key="2">
    <source>
        <dbReference type="Proteomes" id="UP000054721"/>
    </source>
</evidence>
<proteinExistence type="predicted"/>
<gene>
    <name evidence="1" type="ORF">T02_2582</name>
</gene>
<comment type="caution">
    <text evidence="1">The sequence shown here is derived from an EMBL/GenBank/DDBJ whole genome shotgun (WGS) entry which is preliminary data.</text>
</comment>
<sequence>MKEAQIFHMALPQTKELPSEPKRCNRSHGGFWNGTAHSGLGLPTSINNQVTG</sequence>
<dbReference type="Proteomes" id="UP000054721">
    <property type="component" value="Unassembled WGS sequence"/>
</dbReference>
<accession>A0A0V1KIJ6</accession>